<comment type="caution">
    <text evidence="2">The sequence shown here is derived from an EMBL/GenBank/DDBJ whole genome shotgun (WGS) entry which is preliminary data.</text>
</comment>
<evidence type="ECO:0000313" key="2">
    <source>
        <dbReference type="EMBL" id="GIM71158.1"/>
    </source>
</evidence>
<proteinExistence type="predicted"/>
<protein>
    <submittedName>
        <fullName evidence="2">Uncharacterized protein</fullName>
    </submittedName>
</protein>
<accession>A0A919VVS1</accession>
<evidence type="ECO:0000313" key="3">
    <source>
        <dbReference type="Proteomes" id="UP000681340"/>
    </source>
</evidence>
<feature type="region of interest" description="Disordered" evidence="1">
    <location>
        <begin position="1"/>
        <end position="82"/>
    </location>
</feature>
<name>A0A919VVS1_9ACTN</name>
<evidence type="ECO:0000256" key="1">
    <source>
        <dbReference type="SAM" id="MobiDB-lite"/>
    </source>
</evidence>
<feature type="compositionally biased region" description="Polar residues" evidence="1">
    <location>
        <begin position="25"/>
        <end position="36"/>
    </location>
</feature>
<reference evidence="2" key="1">
    <citation type="submission" date="2021-03" db="EMBL/GenBank/DDBJ databases">
        <title>Whole genome shotgun sequence of Actinoplanes auranticolor NBRC 12245.</title>
        <authorList>
            <person name="Komaki H."/>
            <person name="Tamura T."/>
        </authorList>
    </citation>
    <scope>NUCLEOTIDE SEQUENCE</scope>
    <source>
        <strain evidence="2">NBRC 12245</strain>
    </source>
</reference>
<keyword evidence="3" id="KW-1185">Reference proteome</keyword>
<dbReference type="AlphaFoldDB" id="A0A919VVS1"/>
<organism evidence="2 3">
    <name type="scientific">Actinoplanes auranticolor</name>
    <dbReference type="NCBI Taxonomy" id="47988"/>
    <lineage>
        <taxon>Bacteria</taxon>
        <taxon>Bacillati</taxon>
        <taxon>Actinomycetota</taxon>
        <taxon>Actinomycetes</taxon>
        <taxon>Micromonosporales</taxon>
        <taxon>Micromonosporaceae</taxon>
        <taxon>Actinoplanes</taxon>
    </lineage>
</organism>
<sequence>MGHLRHIIGGSGRHGDRSDVLGKQSGVSNTGESQRTPEGATPLRLREAGRIRMHMCSPARQPAARIGLEPELTSCSDRDEPQ</sequence>
<gene>
    <name evidence="2" type="ORF">Aau02nite_44600</name>
</gene>
<dbReference type="Proteomes" id="UP000681340">
    <property type="component" value="Unassembled WGS sequence"/>
</dbReference>
<dbReference type="EMBL" id="BOQL01000035">
    <property type="protein sequence ID" value="GIM71158.1"/>
    <property type="molecule type" value="Genomic_DNA"/>
</dbReference>